<accession>A0ABR2I0L2</accession>
<sequence length="68" mass="7625">MPKAYVEQCVPMKYMWSTGDVANKLKAVLGHSKFGIKISADHIFISTPKGLSKSQLDDLAESLRNHYE</sequence>
<name>A0ABR2I0L2_9PEZI</name>
<reference evidence="1 2" key="1">
    <citation type="journal article" date="2024" name="IMA Fungus">
        <title>Apiospora arundinis, a panoply of carbohydrate-active enzymes and secondary metabolites.</title>
        <authorList>
            <person name="Sorensen T."/>
            <person name="Petersen C."/>
            <person name="Muurmann A.T."/>
            <person name="Christiansen J.V."/>
            <person name="Brundto M.L."/>
            <person name="Overgaard C.K."/>
            <person name="Boysen A.T."/>
            <person name="Wollenberg R.D."/>
            <person name="Larsen T.O."/>
            <person name="Sorensen J.L."/>
            <person name="Nielsen K.L."/>
            <person name="Sondergaard T.E."/>
        </authorList>
    </citation>
    <scope>NUCLEOTIDE SEQUENCE [LARGE SCALE GENOMIC DNA]</scope>
    <source>
        <strain evidence="1 2">AAU 773</strain>
    </source>
</reference>
<proteinExistence type="predicted"/>
<evidence type="ECO:0000313" key="2">
    <source>
        <dbReference type="Proteomes" id="UP001390339"/>
    </source>
</evidence>
<organism evidence="1 2">
    <name type="scientific">Apiospora arundinis</name>
    <dbReference type="NCBI Taxonomy" id="335852"/>
    <lineage>
        <taxon>Eukaryota</taxon>
        <taxon>Fungi</taxon>
        <taxon>Dikarya</taxon>
        <taxon>Ascomycota</taxon>
        <taxon>Pezizomycotina</taxon>
        <taxon>Sordariomycetes</taxon>
        <taxon>Xylariomycetidae</taxon>
        <taxon>Amphisphaeriales</taxon>
        <taxon>Apiosporaceae</taxon>
        <taxon>Apiospora</taxon>
    </lineage>
</organism>
<comment type="caution">
    <text evidence="1">The sequence shown here is derived from an EMBL/GenBank/DDBJ whole genome shotgun (WGS) entry which is preliminary data.</text>
</comment>
<evidence type="ECO:0000313" key="1">
    <source>
        <dbReference type="EMBL" id="KAK8855676.1"/>
    </source>
</evidence>
<keyword evidence="2" id="KW-1185">Reference proteome</keyword>
<dbReference type="Proteomes" id="UP001390339">
    <property type="component" value="Unassembled WGS sequence"/>
</dbReference>
<protein>
    <submittedName>
        <fullName evidence="1">Uncharacterized protein</fullName>
    </submittedName>
</protein>
<dbReference type="EMBL" id="JAPCWZ010000007">
    <property type="protein sequence ID" value="KAK8855676.1"/>
    <property type="molecule type" value="Genomic_DNA"/>
</dbReference>
<gene>
    <name evidence="1" type="ORF">PGQ11_011588</name>
</gene>